<dbReference type="Proteomes" id="UP000799440">
    <property type="component" value="Unassembled WGS sequence"/>
</dbReference>
<keyword evidence="3" id="KW-1185">Reference proteome</keyword>
<reference evidence="2" key="1">
    <citation type="journal article" date="2020" name="Stud. Mycol.">
        <title>101 Dothideomycetes genomes: a test case for predicting lifestyles and emergence of pathogens.</title>
        <authorList>
            <person name="Haridas S."/>
            <person name="Albert R."/>
            <person name="Binder M."/>
            <person name="Bloem J."/>
            <person name="Labutti K."/>
            <person name="Salamov A."/>
            <person name="Andreopoulos B."/>
            <person name="Baker S."/>
            <person name="Barry K."/>
            <person name="Bills G."/>
            <person name="Bluhm B."/>
            <person name="Cannon C."/>
            <person name="Castanera R."/>
            <person name="Culley D."/>
            <person name="Daum C."/>
            <person name="Ezra D."/>
            <person name="Gonzalez J."/>
            <person name="Henrissat B."/>
            <person name="Kuo A."/>
            <person name="Liang C."/>
            <person name="Lipzen A."/>
            <person name="Lutzoni F."/>
            <person name="Magnuson J."/>
            <person name="Mondo S."/>
            <person name="Nolan M."/>
            <person name="Ohm R."/>
            <person name="Pangilinan J."/>
            <person name="Park H.-J."/>
            <person name="Ramirez L."/>
            <person name="Alfaro M."/>
            <person name="Sun H."/>
            <person name="Tritt A."/>
            <person name="Yoshinaga Y."/>
            <person name="Zwiers L.-H."/>
            <person name="Turgeon B."/>
            <person name="Goodwin S."/>
            <person name="Spatafora J."/>
            <person name="Crous P."/>
            <person name="Grigoriev I."/>
        </authorList>
    </citation>
    <scope>NUCLEOTIDE SEQUENCE</scope>
    <source>
        <strain evidence="2">CBS 119925</strain>
    </source>
</reference>
<feature type="region of interest" description="Disordered" evidence="1">
    <location>
        <begin position="127"/>
        <end position="170"/>
    </location>
</feature>
<dbReference type="EMBL" id="MU006580">
    <property type="protein sequence ID" value="KAF2745908.1"/>
    <property type="molecule type" value="Genomic_DNA"/>
</dbReference>
<evidence type="ECO:0000313" key="3">
    <source>
        <dbReference type="Proteomes" id="UP000799440"/>
    </source>
</evidence>
<protein>
    <submittedName>
        <fullName evidence="2">Uncharacterized protein</fullName>
    </submittedName>
</protein>
<evidence type="ECO:0000256" key="1">
    <source>
        <dbReference type="SAM" id="MobiDB-lite"/>
    </source>
</evidence>
<proteinExistence type="predicted"/>
<evidence type="ECO:0000313" key="2">
    <source>
        <dbReference type="EMBL" id="KAF2745908.1"/>
    </source>
</evidence>
<name>A0A6A6V5Q9_9PLEO</name>
<accession>A0A6A6V5Q9</accession>
<gene>
    <name evidence="2" type="ORF">M011DRAFT_469175</name>
</gene>
<dbReference type="AlphaFoldDB" id="A0A6A6V5Q9"/>
<sequence length="200" mass="20601">MTSCVSTKQAQACRTDLYSVTEGPVATAACTDLAYFNLLLFPELGIGAPACTPVTVEVGPETYSLNHQSVYEQKCAWEGELSALETMECEVSELGLRGQRTYTRGDLWTGVGGFPISTVVYAEATATAAPEASESDAPGETETSTEAGESTVGDENPAPTESANPDVEESEGLAHGIAVPIQFVAFAGGAAAVLAAAIGL</sequence>
<feature type="compositionally biased region" description="Low complexity" evidence="1">
    <location>
        <begin position="140"/>
        <end position="151"/>
    </location>
</feature>
<organism evidence="2 3">
    <name type="scientific">Sporormia fimetaria CBS 119925</name>
    <dbReference type="NCBI Taxonomy" id="1340428"/>
    <lineage>
        <taxon>Eukaryota</taxon>
        <taxon>Fungi</taxon>
        <taxon>Dikarya</taxon>
        <taxon>Ascomycota</taxon>
        <taxon>Pezizomycotina</taxon>
        <taxon>Dothideomycetes</taxon>
        <taxon>Pleosporomycetidae</taxon>
        <taxon>Pleosporales</taxon>
        <taxon>Sporormiaceae</taxon>
        <taxon>Sporormia</taxon>
    </lineage>
</organism>